<protein>
    <submittedName>
        <fullName evidence="1">Uncharacterized protein</fullName>
    </submittedName>
</protein>
<dbReference type="RefSeq" id="WP_236888521.1">
    <property type="nucleotide sequence ID" value="NZ_AP024488.1"/>
</dbReference>
<name>A0ABN6F5S2_9BACT</name>
<reference evidence="1 2" key="1">
    <citation type="submission" date="2021-02" db="EMBL/GenBank/DDBJ databases">
        <title>Complete genome of Desulfoluna sp. strain ASN36.</title>
        <authorList>
            <person name="Takahashi A."/>
            <person name="Kojima H."/>
            <person name="Fukui M."/>
        </authorList>
    </citation>
    <scope>NUCLEOTIDE SEQUENCE [LARGE SCALE GENOMIC DNA]</scope>
    <source>
        <strain evidence="1 2">ASN36</strain>
    </source>
</reference>
<accession>A0ABN6F5S2</accession>
<gene>
    <name evidence="1" type="ORF">DSLASN_27250</name>
</gene>
<proteinExistence type="predicted"/>
<evidence type="ECO:0000313" key="1">
    <source>
        <dbReference type="EMBL" id="BCS97093.1"/>
    </source>
</evidence>
<dbReference type="Proteomes" id="UP001320148">
    <property type="component" value="Chromosome"/>
</dbReference>
<dbReference type="SUPFAM" id="SSF53756">
    <property type="entry name" value="UDP-Glycosyltransferase/glycogen phosphorylase"/>
    <property type="match status" value="1"/>
</dbReference>
<dbReference type="EMBL" id="AP024488">
    <property type="protein sequence ID" value="BCS97093.1"/>
    <property type="molecule type" value="Genomic_DNA"/>
</dbReference>
<evidence type="ECO:0000313" key="2">
    <source>
        <dbReference type="Proteomes" id="UP001320148"/>
    </source>
</evidence>
<organism evidence="1 2">
    <name type="scientific">Desulfoluna limicola</name>
    <dbReference type="NCBI Taxonomy" id="2810562"/>
    <lineage>
        <taxon>Bacteria</taxon>
        <taxon>Pseudomonadati</taxon>
        <taxon>Thermodesulfobacteriota</taxon>
        <taxon>Desulfobacteria</taxon>
        <taxon>Desulfobacterales</taxon>
        <taxon>Desulfolunaceae</taxon>
        <taxon>Desulfoluna</taxon>
    </lineage>
</organism>
<sequence>MDQEKQQRLACRFQVQLVGSRTKAVVDVIQSLGLEPWVSFVPRVSHEEAIRRIKCCDLLLISAGIGHRTRPGWLTSKLFEYLGCRTPILAVVREGEMARIIRQTNSGYVVTGEDHKAIIDILETEMGRKWGRAPSPFTFEGVEVFEEVAVFNRMKEILACEVKL</sequence>
<keyword evidence="2" id="KW-1185">Reference proteome</keyword>
<dbReference type="Gene3D" id="3.40.50.2000">
    <property type="entry name" value="Glycogen Phosphorylase B"/>
    <property type="match status" value="1"/>
</dbReference>